<dbReference type="EC" id="2.1.1.-" evidence="2"/>
<evidence type="ECO:0000313" key="2">
    <source>
        <dbReference type="EMBL" id="MFC4161321.1"/>
    </source>
</evidence>
<accession>A0ABV8MW51</accession>
<dbReference type="GO" id="GO:0032259">
    <property type="term" value="P:methylation"/>
    <property type="evidence" value="ECO:0007669"/>
    <property type="project" value="UniProtKB-KW"/>
</dbReference>
<dbReference type="EMBL" id="JBHSBU010000001">
    <property type="protein sequence ID" value="MFC4161321.1"/>
    <property type="molecule type" value="Genomic_DNA"/>
</dbReference>
<keyword evidence="2" id="KW-0489">Methyltransferase</keyword>
<dbReference type="SUPFAM" id="SSF53335">
    <property type="entry name" value="S-adenosyl-L-methionine-dependent methyltransferases"/>
    <property type="match status" value="1"/>
</dbReference>
<dbReference type="GO" id="GO:0008168">
    <property type="term" value="F:methyltransferase activity"/>
    <property type="evidence" value="ECO:0007669"/>
    <property type="project" value="UniProtKB-KW"/>
</dbReference>
<evidence type="ECO:0000313" key="3">
    <source>
        <dbReference type="Proteomes" id="UP001595791"/>
    </source>
</evidence>
<evidence type="ECO:0000259" key="1">
    <source>
        <dbReference type="Pfam" id="PF08241"/>
    </source>
</evidence>
<dbReference type="InterPro" id="IPR029063">
    <property type="entry name" value="SAM-dependent_MTases_sf"/>
</dbReference>
<reference evidence="3" key="1">
    <citation type="journal article" date="2019" name="Int. J. Syst. Evol. Microbiol.">
        <title>The Global Catalogue of Microorganisms (GCM) 10K type strain sequencing project: providing services to taxonomists for standard genome sequencing and annotation.</title>
        <authorList>
            <consortium name="The Broad Institute Genomics Platform"/>
            <consortium name="The Broad Institute Genome Sequencing Center for Infectious Disease"/>
            <person name="Wu L."/>
            <person name="Ma J."/>
        </authorList>
    </citation>
    <scope>NUCLEOTIDE SEQUENCE [LARGE SCALE GENOMIC DNA]</scope>
    <source>
        <strain evidence="3">LMG 29894</strain>
    </source>
</reference>
<organism evidence="2 3">
    <name type="scientific">Chitinimonas lacunae</name>
    <dbReference type="NCBI Taxonomy" id="1963018"/>
    <lineage>
        <taxon>Bacteria</taxon>
        <taxon>Pseudomonadati</taxon>
        <taxon>Pseudomonadota</taxon>
        <taxon>Betaproteobacteria</taxon>
        <taxon>Neisseriales</taxon>
        <taxon>Chitinibacteraceae</taxon>
        <taxon>Chitinimonas</taxon>
    </lineage>
</organism>
<proteinExistence type="predicted"/>
<feature type="domain" description="Methyltransferase type 11" evidence="1">
    <location>
        <begin position="76"/>
        <end position="124"/>
    </location>
</feature>
<gene>
    <name evidence="2" type="ORF">ACFOW7_18435</name>
</gene>
<dbReference type="RefSeq" id="WP_378167128.1">
    <property type="nucleotide sequence ID" value="NZ_JBHSBU010000001.1"/>
</dbReference>
<name>A0ABV8MW51_9NEIS</name>
<dbReference type="Gene3D" id="3.40.50.150">
    <property type="entry name" value="Vaccinia Virus protein VP39"/>
    <property type="match status" value="1"/>
</dbReference>
<dbReference type="Pfam" id="PF08241">
    <property type="entry name" value="Methyltransf_11"/>
    <property type="match status" value="1"/>
</dbReference>
<keyword evidence="3" id="KW-1185">Reference proteome</keyword>
<protein>
    <submittedName>
        <fullName evidence="2">Class I SAM-dependent methyltransferase</fullName>
        <ecNumber evidence="2">2.1.1.-</ecNumber>
    </submittedName>
</protein>
<dbReference type="Proteomes" id="UP001595791">
    <property type="component" value="Unassembled WGS sequence"/>
</dbReference>
<sequence>MPSFSPPETAHHDFSIWLSTPLGRYIAQREQSFFDHTVADLFGYYAVQIELPEYDFLRANRMPTRLIAGRCEGAQLRCDPAQLPLPTASIDLLILPHTLDFHPDPHEVLREAERVLMPEGRLVLTGFNPWSLWGLTRTLHRRRGMPWAGNFLTLPRVKDWLALLGLEPCSSRIHCYAPPFSRSAWVEQFEFLEFAGDRWWPVGGALYCLEAVKRVRGMRLIAPAWKKSTTPVARPQAVVGALDYQAHPDSEAPHKPTP</sequence>
<dbReference type="InterPro" id="IPR013216">
    <property type="entry name" value="Methyltransf_11"/>
</dbReference>
<comment type="caution">
    <text evidence="2">The sequence shown here is derived from an EMBL/GenBank/DDBJ whole genome shotgun (WGS) entry which is preliminary data.</text>
</comment>
<keyword evidence="2" id="KW-0808">Transferase</keyword>